<dbReference type="EMBL" id="KB445816">
    <property type="protein sequence ID" value="EMD31680.1"/>
    <property type="molecule type" value="Genomic_DNA"/>
</dbReference>
<keyword evidence="1" id="KW-1133">Transmembrane helix</keyword>
<accession>M2QHW0</accession>
<sequence>MAPTLRPRPLPPVLLTLMAPLPTLYASLGLSLFALLGMLYLAPTLGPTAIHADLNGRDFLKTYKDPIKSGARLRIDLHPLAHPLHPFALSDSFVTQEGRTERARHGIVIQEFPHYQVRPMASSPTQYTHWRIRQLSAYLSSLLSLLMAMPRRTGESGS</sequence>
<evidence type="ECO:0000313" key="2">
    <source>
        <dbReference type="EMBL" id="EMD31680.1"/>
    </source>
</evidence>
<protein>
    <submittedName>
        <fullName evidence="2">Uncharacterized protein</fullName>
    </submittedName>
</protein>
<dbReference type="STRING" id="914234.M2QHW0"/>
<gene>
    <name evidence="2" type="ORF">CERSUDRAFT_100143</name>
</gene>
<dbReference type="Proteomes" id="UP000016930">
    <property type="component" value="Unassembled WGS sequence"/>
</dbReference>
<feature type="transmembrane region" description="Helical" evidence="1">
    <location>
        <begin position="24"/>
        <end position="42"/>
    </location>
</feature>
<evidence type="ECO:0000313" key="3">
    <source>
        <dbReference type="Proteomes" id="UP000016930"/>
    </source>
</evidence>
<dbReference type="AlphaFoldDB" id="M2QHW0"/>
<dbReference type="HOGENOM" id="CLU_1669173_0_0_1"/>
<organism evidence="2 3">
    <name type="scientific">Ceriporiopsis subvermispora (strain B)</name>
    <name type="common">White-rot fungus</name>
    <name type="synonym">Gelatoporia subvermispora</name>
    <dbReference type="NCBI Taxonomy" id="914234"/>
    <lineage>
        <taxon>Eukaryota</taxon>
        <taxon>Fungi</taxon>
        <taxon>Dikarya</taxon>
        <taxon>Basidiomycota</taxon>
        <taxon>Agaricomycotina</taxon>
        <taxon>Agaricomycetes</taxon>
        <taxon>Polyporales</taxon>
        <taxon>Gelatoporiaceae</taxon>
        <taxon>Gelatoporia</taxon>
    </lineage>
</organism>
<reference evidence="2 3" key="1">
    <citation type="journal article" date="2012" name="Proc. Natl. Acad. Sci. U.S.A.">
        <title>Comparative genomics of Ceriporiopsis subvermispora and Phanerochaete chrysosporium provide insight into selective ligninolysis.</title>
        <authorList>
            <person name="Fernandez-Fueyo E."/>
            <person name="Ruiz-Duenas F.J."/>
            <person name="Ferreira P."/>
            <person name="Floudas D."/>
            <person name="Hibbett D.S."/>
            <person name="Canessa P."/>
            <person name="Larrondo L.F."/>
            <person name="James T.Y."/>
            <person name="Seelenfreund D."/>
            <person name="Lobos S."/>
            <person name="Polanco R."/>
            <person name="Tello M."/>
            <person name="Honda Y."/>
            <person name="Watanabe T."/>
            <person name="Watanabe T."/>
            <person name="Ryu J.S."/>
            <person name="Kubicek C.P."/>
            <person name="Schmoll M."/>
            <person name="Gaskell J."/>
            <person name="Hammel K.E."/>
            <person name="St John F.J."/>
            <person name="Vanden Wymelenberg A."/>
            <person name="Sabat G."/>
            <person name="Splinter BonDurant S."/>
            <person name="Syed K."/>
            <person name="Yadav J.S."/>
            <person name="Doddapaneni H."/>
            <person name="Subramanian V."/>
            <person name="Lavin J.L."/>
            <person name="Oguiza J.A."/>
            <person name="Perez G."/>
            <person name="Pisabarro A.G."/>
            <person name="Ramirez L."/>
            <person name="Santoyo F."/>
            <person name="Master E."/>
            <person name="Coutinho P.M."/>
            <person name="Henrissat B."/>
            <person name="Lombard V."/>
            <person name="Magnuson J.K."/>
            <person name="Kuees U."/>
            <person name="Hori C."/>
            <person name="Igarashi K."/>
            <person name="Samejima M."/>
            <person name="Held B.W."/>
            <person name="Barry K.W."/>
            <person name="LaButti K.M."/>
            <person name="Lapidus A."/>
            <person name="Lindquist E.A."/>
            <person name="Lucas S.M."/>
            <person name="Riley R."/>
            <person name="Salamov A.A."/>
            <person name="Hoffmeister D."/>
            <person name="Schwenk D."/>
            <person name="Hadar Y."/>
            <person name="Yarden O."/>
            <person name="de Vries R.P."/>
            <person name="Wiebenga A."/>
            <person name="Stenlid J."/>
            <person name="Eastwood D."/>
            <person name="Grigoriev I.V."/>
            <person name="Berka R.M."/>
            <person name="Blanchette R.A."/>
            <person name="Kersten P."/>
            <person name="Martinez A.T."/>
            <person name="Vicuna R."/>
            <person name="Cullen D."/>
        </authorList>
    </citation>
    <scope>NUCLEOTIDE SEQUENCE [LARGE SCALE GENOMIC DNA]</scope>
    <source>
        <strain evidence="2 3">B</strain>
    </source>
</reference>
<keyword evidence="1" id="KW-0812">Transmembrane</keyword>
<evidence type="ECO:0000256" key="1">
    <source>
        <dbReference type="SAM" id="Phobius"/>
    </source>
</evidence>
<proteinExistence type="predicted"/>
<dbReference type="OrthoDB" id="10262326at2759"/>
<keyword evidence="1" id="KW-0472">Membrane</keyword>
<name>M2QHW0_CERS8</name>
<keyword evidence="3" id="KW-1185">Reference proteome</keyword>